<feature type="domain" description="F-box" evidence="1">
    <location>
        <begin position="8"/>
        <end position="54"/>
    </location>
</feature>
<dbReference type="CDD" id="cd22157">
    <property type="entry name" value="F-box_AtFBW1-like"/>
    <property type="match status" value="1"/>
</dbReference>
<accession>A0A2T8KN58</accession>
<sequence length="368" mass="41135">MDRPNRSASAVGDLPNGPLVEILSRVPAKSVCRFKCVSKAWLGLIDDPHNRKRLPQAMQRLFCRTHEIPEGGIDIFNFEDGNVGSFGFSFVDLAARSVPLDIDPCFSFLTELPGIQNLVLRNSCNGLVLFENRQKPYSGTLASIMCNPTTKQWVAVPTCGSPGMFIFTYTYLAFDAAVSSHFHLVHFKVASGEKLISVNAYSAETGTWNQSNTEGPRCAFVNGFLHLMIWDSDQLKIVAVDVQGKARRMIAVQHVTDATRCYLGQSQGRLHCTTQEILDAHPAGYKLCIWVLQDYDTQEWVLKDTVSSLELFGENCTGNMSDFMVVEIHQDCNVEVSVIATFENRKWVEDAARYVPYFSESPLLTNKQ</sequence>
<dbReference type="PANTHER" id="PTHR35546:SF24">
    <property type="entry name" value="F-BOX DOMAIN-CONTAINING PROTEIN"/>
    <property type="match status" value="1"/>
</dbReference>
<dbReference type="PROSITE" id="PS50181">
    <property type="entry name" value="FBOX"/>
    <property type="match status" value="1"/>
</dbReference>
<dbReference type="Gene3D" id="1.20.1280.50">
    <property type="match status" value="1"/>
</dbReference>
<proteinExistence type="predicted"/>
<gene>
    <name evidence="2" type="ORF">PAHAL_2G058300</name>
</gene>
<dbReference type="InterPro" id="IPR001810">
    <property type="entry name" value="F-box_dom"/>
</dbReference>
<dbReference type="InterPro" id="IPR055290">
    <property type="entry name" value="At3g26010-like"/>
</dbReference>
<dbReference type="EMBL" id="CM008047">
    <property type="protein sequence ID" value="PVH63574.1"/>
    <property type="molecule type" value="Genomic_DNA"/>
</dbReference>
<reference evidence="2" key="1">
    <citation type="submission" date="2018-04" db="EMBL/GenBank/DDBJ databases">
        <title>WGS assembly of Panicum hallii.</title>
        <authorList>
            <person name="Lovell J."/>
            <person name="Jenkins J."/>
            <person name="Lowry D."/>
            <person name="Mamidi S."/>
            <person name="Sreedasyam A."/>
            <person name="Weng X."/>
            <person name="Barry K."/>
            <person name="Bonette J."/>
            <person name="Campitelli B."/>
            <person name="Daum C."/>
            <person name="Gordon S."/>
            <person name="Gould B."/>
            <person name="Lipzen A."/>
            <person name="Macqueen A."/>
            <person name="Palacio-Mejia J."/>
            <person name="Plott C."/>
            <person name="Shakirov E."/>
            <person name="Shu S."/>
            <person name="Yoshinaga Y."/>
            <person name="Zane M."/>
            <person name="Rokhsar D."/>
            <person name="Grimwood J."/>
            <person name="Schmutz J."/>
            <person name="Juenger T."/>
        </authorList>
    </citation>
    <scope>NUCLEOTIDE SEQUENCE [LARGE SCALE GENOMIC DNA]</scope>
    <source>
        <strain evidence="2">FIL2</strain>
    </source>
</reference>
<dbReference type="AlphaFoldDB" id="A0A2T8KN58"/>
<dbReference type="InterPro" id="IPR013187">
    <property type="entry name" value="F-box-assoc_dom_typ3"/>
</dbReference>
<dbReference type="Proteomes" id="UP000243499">
    <property type="component" value="Chromosome 2"/>
</dbReference>
<dbReference type="Pfam" id="PF00646">
    <property type="entry name" value="F-box"/>
    <property type="match status" value="1"/>
</dbReference>
<dbReference type="Pfam" id="PF08268">
    <property type="entry name" value="FBA_3"/>
    <property type="match status" value="1"/>
</dbReference>
<dbReference type="PANTHER" id="PTHR35546">
    <property type="entry name" value="F-BOX PROTEIN INTERACTION DOMAIN PROTEIN-RELATED"/>
    <property type="match status" value="1"/>
</dbReference>
<evidence type="ECO:0000313" key="2">
    <source>
        <dbReference type="EMBL" id="PVH63574.1"/>
    </source>
</evidence>
<dbReference type="Gramene" id="PVH63574">
    <property type="protein sequence ID" value="PVH63574"/>
    <property type="gene ID" value="PAHAL_2G058300"/>
</dbReference>
<protein>
    <recommendedName>
        <fullName evidence="1">F-box domain-containing protein</fullName>
    </recommendedName>
</protein>
<name>A0A2T8KN58_9POAL</name>
<dbReference type="InterPro" id="IPR036047">
    <property type="entry name" value="F-box-like_dom_sf"/>
</dbReference>
<organism evidence="2">
    <name type="scientific">Panicum hallii</name>
    <dbReference type="NCBI Taxonomy" id="206008"/>
    <lineage>
        <taxon>Eukaryota</taxon>
        <taxon>Viridiplantae</taxon>
        <taxon>Streptophyta</taxon>
        <taxon>Embryophyta</taxon>
        <taxon>Tracheophyta</taxon>
        <taxon>Spermatophyta</taxon>
        <taxon>Magnoliopsida</taxon>
        <taxon>Liliopsida</taxon>
        <taxon>Poales</taxon>
        <taxon>Poaceae</taxon>
        <taxon>PACMAD clade</taxon>
        <taxon>Panicoideae</taxon>
        <taxon>Panicodae</taxon>
        <taxon>Paniceae</taxon>
        <taxon>Panicinae</taxon>
        <taxon>Panicum</taxon>
        <taxon>Panicum sect. Panicum</taxon>
    </lineage>
</organism>
<dbReference type="SMART" id="SM00256">
    <property type="entry name" value="FBOX"/>
    <property type="match status" value="1"/>
</dbReference>
<dbReference type="SUPFAM" id="SSF81383">
    <property type="entry name" value="F-box domain"/>
    <property type="match status" value="1"/>
</dbReference>
<evidence type="ECO:0000259" key="1">
    <source>
        <dbReference type="PROSITE" id="PS50181"/>
    </source>
</evidence>